<comment type="caution">
    <text evidence="2">The sequence shown here is derived from an EMBL/GenBank/DDBJ whole genome shotgun (WGS) entry which is preliminary data.</text>
</comment>
<dbReference type="Proteomes" id="UP000317894">
    <property type="component" value="Unassembled WGS sequence"/>
</dbReference>
<dbReference type="AlphaFoldDB" id="A0A552UGP5"/>
<evidence type="ECO:0000256" key="1">
    <source>
        <dbReference type="SAM" id="Phobius"/>
    </source>
</evidence>
<feature type="transmembrane region" description="Helical" evidence="1">
    <location>
        <begin position="43"/>
        <end position="59"/>
    </location>
</feature>
<evidence type="ECO:0000313" key="2">
    <source>
        <dbReference type="EMBL" id="TRW17394.1"/>
    </source>
</evidence>
<keyword evidence="1" id="KW-1133">Transmembrane helix</keyword>
<organism evidence="2 3">
    <name type="scientific">Glacieibacterium frigidum</name>
    <dbReference type="NCBI Taxonomy" id="2593303"/>
    <lineage>
        <taxon>Bacteria</taxon>
        <taxon>Pseudomonadati</taxon>
        <taxon>Pseudomonadota</taxon>
        <taxon>Alphaproteobacteria</taxon>
        <taxon>Sphingomonadales</taxon>
        <taxon>Sphingosinicellaceae</taxon>
        <taxon>Glacieibacterium</taxon>
    </lineage>
</organism>
<gene>
    <name evidence="2" type="ORF">FMM06_04275</name>
</gene>
<evidence type="ECO:0000313" key="3">
    <source>
        <dbReference type="Proteomes" id="UP000317894"/>
    </source>
</evidence>
<keyword evidence="1" id="KW-0472">Membrane</keyword>
<dbReference type="EMBL" id="VJWA01000001">
    <property type="protein sequence ID" value="TRW17394.1"/>
    <property type="molecule type" value="Genomic_DNA"/>
</dbReference>
<keyword evidence="3" id="KW-1185">Reference proteome</keyword>
<dbReference type="RefSeq" id="WP_143554939.1">
    <property type="nucleotide sequence ID" value="NZ_VJWA01000001.1"/>
</dbReference>
<reference evidence="2 3" key="1">
    <citation type="submission" date="2019-07" db="EMBL/GenBank/DDBJ databases">
        <title>Novel species isolated from glacier.</title>
        <authorList>
            <person name="Liu Q."/>
            <person name="Xin Y.-H."/>
        </authorList>
    </citation>
    <scope>NUCLEOTIDE SEQUENCE [LARGE SCALE GENOMIC DNA]</scope>
    <source>
        <strain evidence="2 3">LB1R16</strain>
    </source>
</reference>
<name>A0A552UGP5_9SPHN</name>
<protein>
    <submittedName>
        <fullName evidence="2">Uncharacterized protein</fullName>
    </submittedName>
</protein>
<keyword evidence="1" id="KW-0812">Transmembrane</keyword>
<accession>A0A552UGP5</accession>
<proteinExistence type="predicted"/>
<sequence>MLHRLAIAAVLVAGAPLAAAPRGETPAVERPVSADTSMTLGERGGWGLFLGVAILGLALRRRRRGQVVTS</sequence>